<dbReference type="AlphaFoldDB" id="A0A6C0J435"/>
<evidence type="ECO:0000313" key="1">
    <source>
        <dbReference type="EMBL" id="QHU00429.1"/>
    </source>
</evidence>
<sequence>MSYIPLNIAELVGDLQVHQTTVSRILQTPESSNLPKKTDVPVCPGLIHDFKLVQDWFIPTGYAGHERTYCEVCVKNYGLSGKYSKKLSIRNNGCNCESYLMVSGIDNGIFNVSIWSSDLRTLYRSENNTVCIPSGKFSVLITYNIKKFKKVKRLFKATVKMGDIILYKSPLTRENVLGQNIIHFINSHSSKETDKYIKFMSALDDTEKVISDSIITVSIDVFEIIESQFSTVTNKDLGTLEYKDGKLYQDVKYRIADRLEQQQEYINPTINVGIKKFTKKPIEFTFNLVSMLPENDPTFNTSSISTLKIISNAFKKNLKKMDDEEQIANILEHKRYSFTNHLTALYTNISEEIDTISEKIANIPDELNDMLECVLSSDEEDYMSEVPRAGTGNL</sequence>
<reference evidence="1" key="1">
    <citation type="journal article" date="2020" name="Nature">
        <title>Giant virus diversity and host interactions through global metagenomics.</title>
        <authorList>
            <person name="Schulz F."/>
            <person name="Roux S."/>
            <person name="Paez-Espino D."/>
            <person name="Jungbluth S."/>
            <person name="Walsh D.A."/>
            <person name="Denef V.J."/>
            <person name="McMahon K.D."/>
            <person name="Konstantinidis K.T."/>
            <person name="Eloe-Fadrosh E.A."/>
            <person name="Kyrpides N.C."/>
            <person name="Woyke T."/>
        </authorList>
    </citation>
    <scope>NUCLEOTIDE SEQUENCE</scope>
    <source>
        <strain evidence="1">GVMAG-M-3300025860-20</strain>
    </source>
</reference>
<name>A0A6C0J435_9ZZZZ</name>
<dbReference type="EMBL" id="MN740327">
    <property type="protein sequence ID" value="QHU00429.1"/>
    <property type="molecule type" value="Genomic_DNA"/>
</dbReference>
<protein>
    <submittedName>
        <fullName evidence="1">Uncharacterized protein</fullName>
    </submittedName>
</protein>
<accession>A0A6C0J435</accession>
<organism evidence="1">
    <name type="scientific">viral metagenome</name>
    <dbReference type="NCBI Taxonomy" id="1070528"/>
    <lineage>
        <taxon>unclassified sequences</taxon>
        <taxon>metagenomes</taxon>
        <taxon>organismal metagenomes</taxon>
    </lineage>
</organism>
<proteinExistence type="predicted"/>